<dbReference type="CDD" id="cd08948">
    <property type="entry name" value="5beta-POR_like_SDR_a"/>
    <property type="match status" value="1"/>
</dbReference>
<feature type="domain" description="PRISE-like Rossmann-fold" evidence="1">
    <location>
        <begin position="70"/>
        <end position="356"/>
    </location>
</feature>
<keyword evidence="3" id="KW-1185">Reference proteome</keyword>
<proteinExistence type="predicted"/>
<dbReference type="AlphaFoldDB" id="A0A1G6A824"/>
<reference evidence="2 3" key="1">
    <citation type="submission" date="2016-10" db="EMBL/GenBank/DDBJ databases">
        <authorList>
            <person name="de Groot N.N."/>
        </authorList>
    </citation>
    <scope>NUCLEOTIDE SEQUENCE [LARGE SCALE GENOMIC DNA]</scope>
    <source>
        <strain evidence="2 3">ATCC 35022</strain>
    </source>
</reference>
<dbReference type="STRING" id="665467.SAMN02982931_00279"/>
<protein>
    <submittedName>
        <fullName evidence="2">Nucleoside-diphosphate-sugar epimerase</fullName>
    </submittedName>
</protein>
<sequence>MTDTRTAVIFGASGIIGRAIAENLLTTGGWRVVGVARNPIADIPGLDFVACDLTDPASCQQALAGIAAEHAYFTTWARRPTEHENCEVNGGMVRNAIAGVVAAGTLKHVALVTGLKHYLGPFDNYAKTAIETPFTEDMPRVPGENFYYAQEDELFAAAEKHGFTWSVARPHTVIGYAPGNQMNLGTSIAVYAAIAKETGLPFQFPGTPQQHDGLVDVTDARLLASHMIWEANTPAAADTAFNVVNGDVFRWRRMWTHIADWFGLEAAPYPGKMVPLIEYLADAGPVWDRIVAQHGLKPNPIDTVAPWWHVDLDLGRTMETMADMSLSRERGFTGYQRSSGSFIDLFERLRRERIIP</sequence>
<dbReference type="OrthoDB" id="9779041at2"/>
<dbReference type="Gene3D" id="3.40.50.720">
    <property type="entry name" value="NAD(P)-binding Rossmann-like Domain"/>
    <property type="match status" value="1"/>
</dbReference>
<accession>A0A1G6A824</accession>
<evidence type="ECO:0000313" key="2">
    <source>
        <dbReference type="EMBL" id="SDB04529.1"/>
    </source>
</evidence>
<dbReference type="PANTHER" id="PTHR32487">
    <property type="entry name" value="3-OXO-DELTA(4,5)-STEROID 5-BETA-REDUCTASE"/>
    <property type="match status" value="1"/>
</dbReference>
<dbReference type="Proteomes" id="UP000199071">
    <property type="component" value="Unassembled WGS sequence"/>
</dbReference>
<dbReference type="InterPro" id="IPR036291">
    <property type="entry name" value="NAD(P)-bd_dom_sf"/>
</dbReference>
<evidence type="ECO:0000259" key="1">
    <source>
        <dbReference type="Pfam" id="PF22917"/>
    </source>
</evidence>
<dbReference type="RefSeq" id="WP_090874421.1">
    <property type="nucleotide sequence ID" value="NZ_FMXQ01000001.1"/>
</dbReference>
<dbReference type="PANTHER" id="PTHR32487:SF0">
    <property type="entry name" value="3-OXO-DELTA(4,5)-STEROID 5-BETA-REDUCTASE"/>
    <property type="match status" value="1"/>
</dbReference>
<dbReference type="InterPro" id="IPR055222">
    <property type="entry name" value="PRISE-like_Rossmann-fold"/>
</dbReference>
<evidence type="ECO:0000313" key="3">
    <source>
        <dbReference type="Proteomes" id="UP000199071"/>
    </source>
</evidence>
<dbReference type="Pfam" id="PF22917">
    <property type="entry name" value="PRISE"/>
    <property type="match status" value="1"/>
</dbReference>
<name>A0A1G6A824_9HYPH</name>
<organism evidence="2 3">
    <name type="scientific">Bauldia litoralis</name>
    <dbReference type="NCBI Taxonomy" id="665467"/>
    <lineage>
        <taxon>Bacteria</taxon>
        <taxon>Pseudomonadati</taxon>
        <taxon>Pseudomonadota</taxon>
        <taxon>Alphaproteobacteria</taxon>
        <taxon>Hyphomicrobiales</taxon>
        <taxon>Kaistiaceae</taxon>
        <taxon>Bauldia</taxon>
    </lineage>
</organism>
<dbReference type="SUPFAM" id="SSF51735">
    <property type="entry name" value="NAD(P)-binding Rossmann-fold domains"/>
    <property type="match status" value="1"/>
</dbReference>
<dbReference type="EMBL" id="FMXQ01000001">
    <property type="protein sequence ID" value="SDB04529.1"/>
    <property type="molecule type" value="Genomic_DNA"/>
</dbReference>
<gene>
    <name evidence="2" type="ORF">SAMN02982931_00279</name>
</gene>